<organism evidence="7 8">
    <name type="scientific">Hyunsoonleella pacifica</name>
    <dbReference type="NCBI Taxonomy" id="1080224"/>
    <lineage>
        <taxon>Bacteria</taxon>
        <taxon>Pseudomonadati</taxon>
        <taxon>Bacteroidota</taxon>
        <taxon>Flavobacteriia</taxon>
        <taxon>Flavobacteriales</taxon>
        <taxon>Flavobacteriaceae</taxon>
    </lineage>
</organism>
<feature type="transmembrane region" description="Helical" evidence="5">
    <location>
        <begin position="20"/>
        <end position="38"/>
    </location>
</feature>
<dbReference type="PROSITE" id="PS51007">
    <property type="entry name" value="CYTC"/>
    <property type="match status" value="1"/>
</dbReference>
<dbReference type="PANTHER" id="PTHR35889">
    <property type="entry name" value="CYCLOINULO-OLIGOSACCHARIDE FRUCTANOTRANSFERASE-RELATED"/>
    <property type="match status" value="1"/>
</dbReference>
<keyword evidence="5" id="KW-0812">Transmembrane</keyword>
<dbReference type="Pfam" id="PF07635">
    <property type="entry name" value="PSCyt1"/>
    <property type="match status" value="1"/>
</dbReference>
<dbReference type="AlphaFoldDB" id="A0A4Q9FSD5"/>
<dbReference type="Pfam" id="PF07587">
    <property type="entry name" value="PSD1"/>
    <property type="match status" value="2"/>
</dbReference>
<feature type="transmembrane region" description="Helical" evidence="5">
    <location>
        <begin position="84"/>
        <end position="102"/>
    </location>
</feature>
<dbReference type="InterPro" id="IPR019251">
    <property type="entry name" value="DUF2231_TM"/>
</dbReference>
<keyword evidence="2 4" id="KW-0479">Metal-binding</keyword>
<comment type="caution">
    <text evidence="7">The sequence shown here is derived from an EMBL/GenBank/DDBJ whole genome shotgun (WGS) entry which is preliminary data.</text>
</comment>
<dbReference type="EMBL" id="SIRS01000001">
    <property type="protein sequence ID" value="TBN18736.1"/>
    <property type="molecule type" value="Genomic_DNA"/>
</dbReference>
<evidence type="ECO:0000256" key="4">
    <source>
        <dbReference type="PROSITE-ProRule" id="PRU00433"/>
    </source>
</evidence>
<dbReference type="InterPro" id="IPR022655">
    <property type="entry name" value="DUF1553"/>
</dbReference>
<evidence type="ECO:0000256" key="1">
    <source>
        <dbReference type="ARBA" id="ARBA00022617"/>
    </source>
</evidence>
<evidence type="ECO:0000313" key="7">
    <source>
        <dbReference type="EMBL" id="TBN18736.1"/>
    </source>
</evidence>
<dbReference type="InterPro" id="IPR011429">
    <property type="entry name" value="Cyt_c_Planctomycete-type"/>
</dbReference>
<keyword evidence="1 4" id="KW-0349">Heme</keyword>
<dbReference type="OrthoDB" id="1099022at2"/>
<keyword evidence="3 4" id="KW-0408">Iron</keyword>
<sequence length="944" mass="106815">MDTSNWVLQFLGRLHPLLVHFPIGLLVVALLLEILTIGGKRKGLREGINWMIYIGAGFAVFSALFGWFLKTQEAYTGDLVDNHQYTGIATSVLAIVTAIILKNSLKKTIVNLKAYRFMLFATVVLLTIAGHLGANLTHGEDYLTAVFPGSKEGYSNKESGALLSELKGADSLSGLQKDKLNLEVRGLFAHKCYQCHSENKQKGELVLETKQGVFKGGKSGLAIVPGNPEESEIYKRIILPSDNKKVMPTKGKLLTADEIALVKLWITEGAHWSDKAVKVFPEAKLSLLKPELPKVEDITHPIDKLIAIYFDKNNLDWQEVIDDRAFIRRAYLDAVGLLPEPSVVKDFVNDNNPNKREALVDALLNDNQNYTQHWLSFWNDLLRNDYYSVGGKKQITDWLYNSLIKNKSYDQIVTELVNPVKGSEGFIQGVKWRGVVNASQRTEMQAAQNIGQSLMGVNVKCASCHNSFISNLTLDQAYGFATIFSDSILELNRCDKPIGKMAKANFLYPELGNVEGETVKDRLLKLSEVMVQRDNGRLYRTIANRFWDRLMGRGIVEPLDEMDNVPWDADVLDWLSADFIDSGSDLKHLIKQIMTSRVYQLPMVNYKKAEDLKTKYVFKGPVTRRLSAEQFSDAVSQIIAPLYPQVAFNPNGDDIKAIRIWHLEEDLGRVVLPEPGKRYFRKSFQVLRESVKKAKILISVDNSYVLYLNGKKILENNNSKVVDKIDITNDLNKVKNTIAIIGKNEGTIANPAGILFALKLEYESGKSTILKSDKSWVSSRELPKGDWTALNYNDSSWLKVRDYSTRNFKNWGQLLDFTFKPHNEKFARASLVKQHPFMKALGRPSREIVTTSREDQATLLQALELTNGEFFNSILEEGAQSWLKKYGEDSNMMVENLYQKALSRNPMEEEKKIMLNVLGETPKQQQLQDVFWAILMSPEFQFIN</sequence>
<feature type="domain" description="Cytochrome c" evidence="6">
    <location>
        <begin position="169"/>
        <end position="270"/>
    </location>
</feature>
<evidence type="ECO:0000313" key="8">
    <source>
        <dbReference type="Proteomes" id="UP000292372"/>
    </source>
</evidence>
<dbReference type="Gene3D" id="2.60.120.260">
    <property type="entry name" value="Galactose-binding domain-like"/>
    <property type="match status" value="1"/>
</dbReference>
<reference evidence="7 8" key="1">
    <citation type="journal article" date="2015" name="Int. J. Syst. Evol. Microbiol.">
        <title>Hyunsoonleella pacifica sp. nov., isolated from seawater of South Pacific Gyre.</title>
        <authorList>
            <person name="Gao X."/>
            <person name="Zhang Z."/>
            <person name="Dai X."/>
            <person name="Zhang X.H."/>
        </authorList>
    </citation>
    <scope>NUCLEOTIDE SEQUENCE [LARGE SCALE GENOMIC DNA]</scope>
    <source>
        <strain evidence="7 8">SW033</strain>
    </source>
</reference>
<evidence type="ECO:0000259" key="6">
    <source>
        <dbReference type="PROSITE" id="PS51007"/>
    </source>
</evidence>
<dbReference type="GO" id="GO:0009055">
    <property type="term" value="F:electron transfer activity"/>
    <property type="evidence" value="ECO:0007669"/>
    <property type="project" value="InterPro"/>
</dbReference>
<proteinExistence type="predicted"/>
<dbReference type="RefSeq" id="WP_130935254.1">
    <property type="nucleotide sequence ID" value="NZ_BMEE01000001.1"/>
</dbReference>
<evidence type="ECO:0000256" key="2">
    <source>
        <dbReference type="ARBA" id="ARBA00022723"/>
    </source>
</evidence>
<keyword evidence="8" id="KW-1185">Reference proteome</keyword>
<dbReference type="InterPro" id="IPR009056">
    <property type="entry name" value="Cyt_c-like_dom"/>
</dbReference>
<feature type="transmembrane region" description="Helical" evidence="5">
    <location>
        <begin position="50"/>
        <end position="69"/>
    </location>
</feature>
<protein>
    <submittedName>
        <fullName evidence="7">DUF1553 domain-containing protein</fullName>
    </submittedName>
</protein>
<dbReference type="InterPro" id="IPR011444">
    <property type="entry name" value="DUF1549"/>
</dbReference>
<feature type="transmembrane region" description="Helical" evidence="5">
    <location>
        <begin position="114"/>
        <end position="134"/>
    </location>
</feature>
<name>A0A4Q9FSD5_9FLAO</name>
<dbReference type="SUPFAM" id="SSF46626">
    <property type="entry name" value="Cytochrome c"/>
    <property type="match status" value="1"/>
</dbReference>
<keyword evidence="5" id="KW-1133">Transmembrane helix</keyword>
<dbReference type="GO" id="GO:0046872">
    <property type="term" value="F:metal ion binding"/>
    <property type="evidence" value="ECO:0007669"/>
    <property type="project" value="UniProtKB-KW"/>
</dbReference>
<evidence type="ECO:0000256" key="5">
    <source>
        <dbReference type="SAM" id="Phobius"/>
    </source>
</evidence>
<dbReference type="GO" id="GO:0020037">
    <property type="term" value="F:heme binding"/>
    <property type="evidence" value="ECO:0007669"/>
    <property type="project" value="InterPro"/>
</dbReference>
<dbReference type="Pfam" id="PF09990">
    <property type="entry name" value="DUF2231"/>
    <property type="match status" value="1"/>
</dbReference>
<gene>
    <name evidence="7" type="ORF">EYD46_01330</name>
</gene>
<keyword evidence="5" id="KW-0472">Membrane</keyword>
<accession>A0A4Q9FSD5</accession>
<evidence type="ECO:0000256" key="3">
    <source>
        <dbReference type="ARBA" id="ARBA00023004"/>
    </source>
</evidence>
<dbReference type="PANTHER" id="PTHR35889:SF3">
    <property type="entry name" value="F-BOX DOMAIN-CONTAINING PROTEIN"/>
    <property type="match status" value="1"/>
</dbReference>
<dbReference type="InterPro" id="IPR036909">
    <property type="entry name" value="Cyt_c-like_dom_sf"/>
</dbReference>
<dbReference type="Pfam" id="PF07583">
    <property type="entry name" value="PSCyt2"/>
    <property type="match status" value="1"/>
</dbReference>
<dbReference type="Proteomes" id="UP000292372">
    <property type="component" value="Unassembled WGS sequence"/>
</dbReference>